<dbReference type="Gene3D" id="3.40.190.10">
    <property type="entry name" value="Periplasmic binding protein-like II"/>
    <property type="match status" value="1"/>
</dbReference>
<feature type="domain" description="Solute-binding protein family 5" evidence="2">
    <location>
        <begin position="97"/>
        <end position="461"/>
    </location>
</feature>
<dbReference type="RefSeq" id="WP_154457933.1">
    <property type="nucleotide sequence ID" value="NZ_VUMV01000004.1"/>
</dbReference>
<name>A0A7X2P859_9FIRM</name>
<dbReference type="Gene3D" id="3.10.105.10">
    <property type="entry name" value="Dipeptide-binding Protein, Domain 3"/>
    <property type="match status" value="1"/>
</dbReference>
<evidence type="ECO:0000313" key="3">
    <source>
        <dbReference type="EMBL" id="MST82017.1"/>
    </source>
</evidence>
<dbReference type="PIRSF" id="PIRSF002741">
    <property type="entry name" value="MppA"/>
    <property type="match status" value="1"/>
</dbReference>
<protein>
    <submittedName>
        <fullName evidence="3">ABC transporter substrate-binding protein</fullName>
    </submittedName>
</protein>
<dbReference type="PROSITE" id="PS51257">
    <property type="entry name" value="PROKAR_LIPOPROTEIN"/>
    <property type="match status" value="1"/>
</dbReference>
<accession>A0A7X2P859</accession>
<organism evidence="3 4">
    <name type="scientific">Bilifractor porci</name>
    <dbReference type="NCBI Taxonomy" id="2606636"/>
    <lineage>
        <taxon>Bacteria</taxon>
        <taxon>Bacillati</taxon>
        <taxon>Bacillota</taxon>
        <taxon>Clostridia</taxon>
        <taxon>Lachnospirales</taxon>
        <taxon>Lachnospiraceae</taxon>
        <taxon>Bilifractor</taxon>
    </lineage>
</organism>
<evidence type="ECO:0000313" key="4">
    <source>
        <dbReference type="Proteomes" id="UP000466864"/>
    </source>
</evidence>
<dbReference type="GO" id="GO:0042597">
    <property type="term" value="C:periplasmic space"/>
    <property type="evidence" value="ECO:0007669"/>
    <property type="project" value="UniProtKB-ARBA"/>
</dbReference>
<dbReference type="InterPro" id="IPR030678">
    <property type="entry name" value="Peptide/Ni-bd"/>
</dbReference>
<proteinExistence type="predicted"/>
<keyword evidence="1" id="KW-0732">Signal</keyword>
<reference evidence="3 4" key="1">
    <citation type="submission" date="2019-08" db="EMBL/GenBank/DDBJ databases">
        <title>In-depth cultivation of the pig gut microbiome towards novel bacterial diversity and tailored functional studies.</title>
        <authorList>
            <person name="Wylensek D."/>
            <person name="Hitch T.C.A."/>
            <person name="Clavel T."/>
        </authorList>
    </citation>
    <scope>NUCLEOTIDE SEQUENCE [LARGE SCALE GENOMIC DNA]</scope>
    <source>
        <strain evidence="3 4">Oil+RF-744-WCA-WT-13</strain>
    </source>
</reference>
<dbReference type="GO" id="GO:0015833">
    <property type="term" value="P:peptide transport"/>
    <property type="evidence" value="ECO:0007669"/>
    <property type="project" value="TreeGrafter"/>
</dbReference>
<dbReference type="PANTHER" id="PTHR30290:SF81">
    <property type="entry name" value="OLIGOPEPTIDE-BINDING PROTEIN OPPA"/>
    <property type="match status" value="1"/>
</dbReference>
<gene>
    <name evidence="3" type="ORF">FYJ60_06785</name>
</gene>
<dbReference type="GO" id="GO:0043190">
    <property type="term" value="C:ATP-binding cassette (ABC) transporter complex"/>
    <property type="evidence" value="ECO:0007669"/>
    <property type="project" value="InterPro"/>
</dbReference>
<dbReference type="AlphaFoldDB" id="A0A7X2P859"/>
<evidence type="ECO:0000259" key="2">
    <source>
        <dbReference type="Pfam" id="PF00496"/>
    </source>
</evidence>
<feature type="signal peptide" evidence="1">
    <location>
        <begin position="1"/>
        <end position="24"/>
    </location>
</feature>
<keyword evidence="4" id="KW-1185">Reference proteome</keyword>
<dbReference type="InterPro" id="IPR039424">
    <property type="entry name" value="SBP_5"/>
</dbReference>
<dbReference type="EMBL" id="VUMV01000004">
    <property type="protein sequence ID" value="MST82017.1"/>
    <property type="molecule type" value="Genomic_DNA"/>
</dbReference>
<dbReference type="GO" id="GO:1904680">
    <property type="term" value="F:peptide transmembrane transporter activity"/>
    <property type="evidence" value="ECO:0007669"/>
    <property type="project" value="TreeGrafter"/>
</dbReference>
<dbReference type="InterPro" id="IPR000914">
    <property type="entry name" value="SBP_5_dom"/>
</dbReference>
<dbReference type="CDD" id="cd08490">
    <property type="entry name" value="PBP2_NikA_DppA_OppA_like_3"/>
    <property type="match status" value="1"/>
</dbReference>
<comment type="caution">
    <text evidence="3">The sequence shown here is derived from an EMBL/GenBank/DDBJ whole genome shotgun (WGS) entry which is preliminary data.</text>
</comment>
<sequence>MRRRKVQGTGTVILAAVTAVCLLAGCGDGSGAGTAASANSVSEASGDSGSAGEKVLTVGSGQATSSGLDPVVDYDGWYVLRYGIAQTLTRMNDDMSVSGWLVSDDYSSNEDHTEWTFTIRDDVTFSNGTKLTAELAKASIENVFANGQRGPEYFTPTEIAAEGQTLTIKTENPEPILPNKLSDPLFAIIDTTAGTSDPAAEGPVGTGPFTLDSYDPTTKECVVVKNRNYWGGDVALDKIDFVYTEDQSALTMALQSGEFDAVYNLSMNDVGSFENSSDYTVEKGTGGRTTIGFMNENGPLGDMVLREAILRSLDKETYCSSLLMGQYTPGITLLTSAADYGYGELKDPNAYDPESAAQLLDQAGYQDRDGDGFREDPDGNTIDLDYVYYTGRPEQQIMVEATQAALAEIGIKITPDVQDTSVVMNRQKSGDYDLLCMSINMMNCGDPENQMKTFFCEGGTYNATGYDSKEFNDLMDQVSVTADPEQRKELVKQAEQVLLDDAAAIYYCYPNINFVMKKNVTNIYATPADFYWVNEKTDIS</sequence>
<dbReference type="PANTHER" id="PTHR30290">
    <property type="entry name" value="PERIPLASMIC BINDING COMPONENT OF ABC TRANSPORTER"/>
    <property type="match status" value="1"/>
</dbReference>
<dbReference type="Pfam" id="PF00496">
    <property type="entry name" value="SBP_bac_5"/>
    <property type="match status" value="1"/>
</dbReference>
<dbReference type="SUPFAM" id="SSF53850">
    <property type="entry name" value="Periplasmic binding protein-like II"/>
    <property type="match status" value="1"/>
</dbReference>
<feature type="chain" id="PRO_5038492170" evidence="1">
    <location>
        <begin position="25"/>
        <end position="540"/>
    </location>
</feature>
<evidence type="ECO:0000256" key="1">
    <source>
        <dbReference type="SAM" id="SignalP"/>
    </source>
</evidence>
<dbReference type="Proteomes" id="UP000466864">
    <property type="component" value="Unassembled WGS sequence"/>
</dbReference>